<feature type="transmembrane region" description="Helical" evidence="2">
    <location>
        <begin position="138"/>
        <end position="159"/>
    </location>
</feature>
<dbReference type="Gene3D" id="3.40.50.300">
    <property type="entry name" value="P-loop containing nucleotide triphosphate hydrolases"/>
    <property type="match status" value="1"/>
</dbReference>
<dbReference type="InterPro" id="IPR048428">
    <property type="entry name" value="YobI-NTPase"/>
</dbReference>
<evidence type="ECO:0000256" key="1">
    <source>
        <dbReference type="SAM" id="MobiDB-lite"/>
    </source>
</evidence>
<name>A0ABQ3MHG7_9PSEU</name>
<reference evidence="5" key="1">
    <citation type="journal article" date="2019" name="Int. J. Syst. Evol. Microbiol.">
        <title>The Global Catalogue of Microorganisms (GCM) 10K type strain sequencing project: providing services to taxonomists for standard genome sequencing and annotation.</title>
        <authorList>
            <consortium name="The Broad Institute Genomics Platform"/>
            <consortium name="The Broad Institute Genome Sequencing Center for Infectious Disease"/>
            <person name="Wu L."/>
            <person name="Ma J."/>
        </authorList>
    </citation>
    <scope>NUCLEOTIDE SEQUENCE [LARGE SCALE GENOMIC DNA]</scope>
    <source>
        <strain evidence="5">CGMCC 4.7367</strain>
    </source>
</reference>
<evidence type="ECO:0000313" key="5">
    <source>
        <dbReference type="Proteomes" id="UP000605568"/>
    </source>
</evidence>
<sequence length="1221" mass="134496">MSNEVGGKSLDGSTSTTPVAPAKQASLESLTSRYVAEQHGTYLRLLQEAVQNKRNLNIALTGRYGTGKSSVLDEFVDKREKDKTLRVAISTLGPTSETTTLTNRIQKELVKQLLYRAAPRDFPFSRFKRISPLSWKRALAEAVAVVAVVGGILAFLNLLPKVAATGASQPTAIRVLAWMGFALLAVLVLATLRRLIYGRWSVSDVSAAGATVKLTQQTATYFDEYLEEIVYFFDTAPHDVVLFEDLDRFDDPHIFEALRELNTLLNATAKRQKKDVPLRFVYAIKDSLFEELGSDTEEATGDTAAAETIRANRTKFFDVVIPVVPFISHRNARELLDGLLKEHGVQENINRALIALVAQYGTDMRLLKNICNEYAVFAERLLNTAKLAPGLTATNLFALVAYKNFHLRDFEKIARRESNLDALYEHHKRLVRHAIDVREKHKRDILSRAAMPKVVERAAAKLGRRLVALGLAAKGASGSAGWSGIRFVVGSDLYEQNNVSSRAFWTQVAETGQITVQATHQGYQPVDVTRLNRDQIAEVFPEFAEPEDWPQFDRRAGQDLLETLNADIALLRGADFQDLVGKNRFTSSSEDGERTFSQMVDEVMQSELARELVGRGYLDRNFALYAAQFYGDFTGVDVANFLVQTVQPNKMSIDHSFNSPAAIANLLTEAPPDFLHTVSAYNIAVLDDLLQRKHPGAADIATTVASAFGAEAQEFLKAYLNSGAQRSAFATLLSQRPWLQVFTHLVSDDSIPADIRPSLVDAALRGCKSSTKYELGPEVRDYIAEHYLEMEAFTAPQPQAVTNEVVRLIAKANVVISRLSGLDSAMRDTLVGWHLYTLTADNLRAALGTAGDVSFDSVRDNSPVSDYCLTSQQEYLEAVKHDDLTPYVALTEAAVVEVLTTVVNSWTADELKTFISMAAPESRLKQLDAAPEQCWPDLAAHRLFESTSTNVQTYSTSIGTIDGALSRLLVEARRITNDTTPDLAATVAVKVLNAADVIPDPRQRVTLAVSLNLQEDIAPNEVDPVAGSLFALLLENELIEDSAAAFAHFRSAGWPAVEAAIVKSKAFPEFVSPELLAGFIGELLGSKVIPRPIGDKIIDELQHYLPHDDAEVLSIAGHYAVAGQRTVTVDQLYRIAASTRDRSLTLRLLATMSPLPPASETVDVLAPLGEPYSNFANRNKVRFDLQVDDDHQTILSHLRKAGVVTNFPRKRNGKFDVKLAT</sequence>
<dbReference type="RefSeq" id="WP_191300131.1">
    <property type="nucleotide sequence ID" value="NZ_BNAR01000006.1"/>
</dbReference>
<keyword evidence="2" id="KW-1133">Transmembrane helix</keyword>
<accession>A0ABQ3MHG7</accession>
<feature type="domain" description="YobI-like P-loop NTPase" evidence="3">
    <location>
        <begin position="42"/>
        <end position="420"/>
    </location>
</feature>
<protein>
    <recommendedName>
        <fullName evidence="3">YobI-like P-loop NTPase domain-containing protein</fullName>
    </recommendedName>
</protein>
<evidence type="ECO:0000259" key="3">
    <source>
        <dbReference type="Pfam" id="PF20693"/>
    </source>
</evidence>
<dbReference type="EMBL" id="BNAR01000006">
    <property type="protein sequence ID" value="GHH43959.1"/>
    <property type="molecule type" value="Genomic_DNA"/>
</dbReference>
<dbReference type="Pfam" id="PF20693">
    <property type="entry name" value="YobI-ATPase"/>
    <property type="match status" value="1"/>
</dbReference>
<comment type="caution">
    <text evidence="4">The sequence shown here is derived from an EMBL/GenBank/DDBJ whole genome shotgun (WGS) entry which is preliminary data.</text>
</comment>
<proteinExistence type="predicted"/>
<dbReference type="InterPro" id="IPR027417">
    <property type="entry name" value="P-loop_NTPase"/>
</dbReference>
<feature type="transmembrane region" description="Helical" evidence="2">
    <location>
        <begin position="171"/>
        <end position="192"/>
    </location>
</feature>
<keyword evidence="2" id="KW-0812">Transmembrane</keyword>
<evidence type="ECO:0000313" key="4">
    <source>
        <dbReference type="EMBL" id="GHH43959.1"/>
    </source>
</evidence>
<feature type="region of interest" description="Disordered" evidence="1">
    <location>
        <begin position="1"/>
        <end position="24"/>
    </location>
</feature>
<dbReference type="Proteomes" id="UP000605568">
    <property type="component" value="Unassembled WGS sequence"/>
</dbReference>
<keyword evidence="5" id="KW-1185">Reference proteome</keyword>
<keyword evidence="2" id="KW-0472">Membrane</keyword>
<evidence type="ECO:0000256" key="2">
    <source>
        <dbReference type="SAM" id="Phobius"/>
    </source>
</evidence>
<organism evidence="4 5">
    <name type="scientific">Lentzea cavernae</name>
    <dbReference type="NCBI Taxonomy" id="2020703"/>
    <lineage>
        <taxon>Bacteria</taxon>
        <taxon>Bacillati</taxon>
        <taxon>Actinomycetota</taxon>
        <taxon>Actinomycetes</taxon>
        <taxon>Pseudonocardiales</taxon>
        <taxon>Pseudonocardiaceae</taxon>
        <taxon>Lentzea</taxon>
    </lineage>
</organism>
<dbReference type="SUPFAM" id="SSF52540">
    <property type="entry name" value="P-loop containing nucleoside triphosphate hydrolases"/>
    <property type="match status" value="1"/>
</dbReference>
<gene>
    <name evidence="4" type="ORF">GCM10017774_42540</name>
</gene>